<sequence length="105" mass="11796">MESQQETTTTTTMLMMLNMTMIEALKSTKTITTTTTIKPNILKTTTSLPSSSSSITLKNFYIWNQFDDESDYYHTASISSTSIDSDIVDRKTNNLLAIIIIINVM</sequence>
<dbReference type="EMBL" id="SDOV01000004">
    <property type="protein sequence ID" value="KAH7641508.1"/>
    <property type="molecule type" value="Genomic_DNA"/>
</dbReference>
<dbReference type="AlphaFoldDB" id="A0A9D4P017"/>
<gene>
    <name evidence="1" type="ORF">HUG17_4552</name>
</gene>
<comment type="caution">
    <text evidence="1">The sequence shown here is derived from an EMBL/GenBank/DDBJ whole genome shotgun (WGS) entry which is preliminary data.</text>
</comment>
<reference evidence="1" key="1">
    <citation type="submission" date="2020-06" db="EMBL/GenBank/DDBJ databases">
        <authorList>
            <person name="Ji K."/>
            <person name="Li J."/>
        </authorList>
    </citation>
    <scope>NUCLEOTIDE SEQUENCE</scope>
    <source>
        <strain evidence="1">JKM2019</strain>
        <tissue evidence="1">Whole body</tissue>
    </source>
</reference>
<accession>A0A9D4P017</accession>
<protein>
    <submittedName>
        <fullName evidence="1">Uncharacterized protein</fullName>
    </submittedName>
</protein>
<reference evidence="1" key="2">
    <citation type="journal article" date="2021" name="World Allergy Organ. J.">
        <title>Chromosome-level assembly of Dermatophagoides farinae genome and transcriptome reveals two novel allergens Der f 37 and Der f 39.</title>
        <authorList>
            <person name="Chen J."/>
            <person name="Cai Z."/>
            <person name="Fan D."/>
            <person name="Hu J."/>
            <person name="Hou Y."/>
            <person name="He Y."/>
            <person name="Zhang Z."/>
            <person name="Zhao Z."/>
            <person name="Gao P."/>
            <person name="Hu W."/>
            <person name="Sun J."/>
            <person name="Li J."/>
            <person name="Ji K."/>
        </authorList>
    </citation>
    <scope>NUCLEOTIDE SEQUENCE</scope>
    <source>
        <strain evidence="1">JKM2019</strain>
    </source>
</reference>
<organism evidence="1">
    <name type="scientific">Dermatophagoides farinae</name>
    <name type="common">American house dust mite</name>
    <dbReference type="NCBI Taxonomy" id="6954"/>
    <lineage>
        <taxon>Eukaryota</taxon>
        <taxon>Metazoa</taxon>
        <taxon>Ecdysozoa</taxon>
        <taxon>Arthropoda</taxon>
        <taxon>Chelicerata</taxon>
        <taxon>Arachnida</taxon>
        <taxon>Acari</taxon>
        <taxon>Acariformes</taxon>
        <taxon>Sarcoptiformes</taxon>
        <taxon>Astigmata</taxon>
        <taxon>Psoroptidia</taxon>
        <taxon>Analgoidea</taxon>
        <taxon>Pyroglyphidae</taxon>
        <taxon>Dermatophagoidinae</taxon>
        <taxon>Dermatophagoides</taxon>
    </lineage>
</organism>
<proteinExistence type="predicted"/>
<name>A0A9D4P017_DERFA</name>
<evidence type="ECO:0000313" key="1">
    <source>
        <dbReference type="EMBL" id="KAH7641508.1"/>
    </source>
</evidence>
<dbReference type="Proteomes" id="UP000828236">
    <property type="component" value="Unassembled WGS sequence"/>
</dbReference>